<organism evidence="8 9">
    <name type="scientific">Gymnodinialimonas ceratoperidinii</name>
    <dbReference type="NCBI Taxonomy" id="2856823"/>
    <lineage>
        <taxon>Bacteria</taxon>
        <taxon>Pseudomonadati</taxon>
        <taxon>Pseudomonadota</taxon>
        <taxon>Alphaproteobacteria</taxon>
        <taxon>Rhodobacterales</taxon>
        <taxon>Paracoccaceae</taxon>
        <taxon>Gymnodinialimonas</taxon>
    </lineage>
</organism>
<comment type="subcellular location">
    <subcellularLocation>
        <location evidence="1">Membrane</location>
        <topology evidence="1">Multi-pass membrane protein</topology>
    </subcellularLocation>
</comment>
<keyword evidence="5 7" id="KW-1133">Transmembrane helix</keyword>
<keyword evidence="9" id="KW-1185">Reference proteome</keyword>
<feature type="transmembrane region" description="Helical" evidence="7">
    <location>
        <begin position="237"/>
        <end position="257"/>
    </location>
</feature>
<dbReference type="EMBL" id="CP079194">
    <property type="protein sequence ID" value="QXT38206.1"/>
    <property type="molecule type" value="Genomic_DNA"/>
</dbReference>
<keyword evidence="4 7" id="KW-0812">Transmembrane</keyword>
<feature type="transmembrane region" description="Helical" evidence="7">
    <location>
        <begin position="155"/>
        <end position="176"/>
    </location>
</feature>
<dbReference type="KEGG" id="gce:KYE46_09590"/>
<dbReference type="GO" id="GO:0016020">
    <property type="term" value="C:membrane"/>
    <property type="evidence" value="ECO:0007669"/>
    <property type="project" value="UniProtKB-SubCell"/>
</dbReference>
<evidence type="ECO:0000256" key="1">
    <source>
        <dbReference type="ARBA" id="ARBA00004141"/>
    </source>
</evidence>
<proteinExistence type="predicted"/>
<dbReference type="RefSeq" id="WP_219000403.1">
    <property type="nucleotide sequence ID" value="NZ_CP079194.1"/>
</dbReference>
<feature type="transmembrane region" description="Helical" evidence="7">
    <location>
        <begin position="63"/>
        <end position="86"/>
    </location>
</feature>
<feature type="transmembrane region" description="Helical" evidence="7">
    <location>
        <begin position="6"/>
        <end position="22"/>
    </location>
</feature>
<keyword evidence="6 7" id="KW-0472">Membrane</keyword>
<feature type="transmembrane region" description="Helical" evidence="7">
    <location>
        <begin position="34"/>
        <end position="51"/>
    </location>
</feature>
<evidence type="ECO:0000256" key="7">
    <source>
        <dbReference type="SAM" id="Phobius"/>
    </source>
</evidence>
<evidence type="ECO:0000313" key="8">
    <source>
        <dbReference type="EMBL" id="QXT38206.1"/>
    </source>
</evidence>
<evidence type="ECO:0000256" key="6">
    <source>
        <dbReference type="ARBA" id="ARBA00023136"/>
    </source>
</evidence>
<gene>
    <name evidence="8" type="ORF">KYE46_09590</name>
</gene>
<evidence type="ECO:0000313" key="9">
    <source>
        <dbReference type="Proteomes" id="UP000825009"/>
    </source>
</evidence>
<evidence type="ECO:0000256" key="3">
    <source>
        <dbReference type="ARBA" id="ARBA00022475"/>
    </source>
</evidence>
<feature type="transmembrane region" description="Helical" evidence="7">
    <location>
        <begin position="182"/>
        <end position="199"/>
    </location>
</feature>
<dbReference type="Proteomes" id="UP000825009">
    <property type="component" value="Chromosome"/>
</dbReference>
<dbReference type="PANTHER" id="PTHR36838:SF1">
    <property type="entry name" value="SLR1864 PROTEIN"/>
    <property type="match status" value="1"/>
</dbReference>
<evidence type="ECO:0000256" key="2">
    <source>
        <dbReference type="ARBA" id="ARBA00022448"/>
    </source>
</evidence>
<dbReference type="GO" id="GO:0055085">
    <property type="term" value="P:transmembrane transport"/>
    <property type="evidence" value="ECO:0007669"/>
    <property type="project" value="InterPro"/>
</dbReference>
<feature type="transmembrane region" description="Helical" evidence="7">
    <location>
        <begin position="211"/>
        <end position="231"/>
    </location>
</feature>
<dbReference type="Pfam" id="PF03547">
    <property type="entry name" value="Mem_trans"/>
    <property type="match status" value="2"/>
</dbReference>
<dbReference type="PANTHER" id="PTHR36838">
    <property type="entry name" value="AUXIN EFFLUX CARRIER FAMILY PROTEIN"/>
    <property type="match status" value="1"/>
</dbReference>
<name>A0A8F6TV06_9RHOB</name>
<reference evidence="8 9" key="1">
    <citation type="submission" date="2021-07" db="EMBL/GenBank/DDBJ databases">
        <title>A novel Jannaschia species isolated from marine dinoflagellate Ceratoperidinium margalefii.</title>
        <authorList>
            <person name="Jiang Y."/>
            <person name="Li Z."/>
        </authorList>
    </citation>
    <scope>NUCLEOTIDE SEQUENCE [LARGE SCALE GENOMIC DNA]</scope>
    <source>
        <strain evidence="8 9">J12C1-MA-4</strain>
    </source>
</reference>
<feature type="transmembrane region" description="Helical" evidence="7">
    <location>
        <begin position="122"/>
        <end position="143"/>
    </location>
</feature>
<dbReference type="AlphaFoldDB" id="A0A8F6TV06"/>
<keyword evidence="3" id="KW-1003">Cell membrane</keyword>
<dbReference type="InterPro" id="IPR004776">
    <property type="entry name" value="Mem_transp_PIN-like"/>
</dbReference>
<evidence type="ECO:0000256" key="4">
    <source>
        <dbReference type="ARBA" id="ARBA00022692"/>
    </source>
</evidence>
<accession>A0A8F6TV06</accession>
<feature type="transmembrane region" description="Helical" evidence="7">
    <location>
        <begin position="98"/>
        <end position="116"/>
    </location>
</feature>
<evidence type="ECO:0000256" key="5">
    <source>
        <dbReference type="ARBA" id="ARBA00022989"/>
    </source>
</evidence>
<keyword evidence="2" id="KW-0813">Transport</keyword>
<sequence>MLSQMIEVLAPICIIVLIGFLMGRSKAGLETRALSSLVLLVATPALIFHTLASLQVPTETIQIMSGAALLCLAVAGGLGLAALLIFKGAVRSYLPPLMLPNSGNLGLPLVFLAFGQEGLELGIAYFFVVALVQHSFGMSIYAGTLKLGVLARQPLFYAVAAVMAVTWLDVTVPTIVLTTTEMLGGMMIPTMLILLGASLSRLQITDLRPALAIAFGRLIIGISSALLAIYLLDFSGVMAGTVFLLASMPTAIVNYIYAERYQHHPRQVAGSIVVSTVLTFLCLPGIVWVALAIAGPQ</sequence>
<protein>
    <submittedName>
        <fullName evidence="8">AEC family transporter</fullName>
    </submittedName>
</protein>
<feature type="transmembrane region" description="Helical" evidence="7">
    <location>
        <begin position="269"/>
        <end position="294"/>
    </location>
</feature>